<evidence type="ECO:0000313" key="4">
    <source>
        <dbReference type="Proteomes" id="UP001057580"/>
    </source>
</evidence>
<dbReference type="GO" id="GO:0030170">
    <property type="term" value="F:pyridoxal phosphate binding"/>
    <property type="evidence" value="ECO:0007669"/>
    <property type="project" value="InterPro"/>
</dbReference>
<dbReference type="Proteomes" id="UP001057580">
    <property type="component" value="Chromosome"/>
</dbReference>
<reference evidence="3" key="1">
    <citation type="submission" date="2022-09" db="EMBL/GenBank/DDBJ databases">
        <title>Diverse halophilic archaea isolated from saline environments.</title>
        <authorList>
            <person name="Cui H.-L."/>
        </authorList>
    </citation>
    <scope>NUCLEOTIDE SEQUENCE</scope>
    <source>
        <strain evidence="3">ZS-35-S2</strain>
    </source>
</reference>
<protein>
    <submittedName>
        <fullName evidence="3">MOSC N-terminal beta barrel domain-containing protein</fullName>
    </submittedName>
</protein>
<dbReference type="Pfam" id="PF03476">
    <property type="entry name" value="MOSC_N"/>
    <property type="match status" value="1"/>
</dbReference>
<dbReference type="KEGG" id="ssai:N0B31_12665"/>
<dbReference type="Pfam" id="PF03473">
    <property type="entry name" value="MOSC"/>
    <property type="match status" value="1"/>
</dbReference>
<dbReference type="RefSeq" id="WP_260591995.1">
    <property type="nucleotide sequence ID" value="NZ_CP104003.1"/>
</dbReference>
<gene>
    <name evidence="3" type="ORF">N0B31_12665</name>
</gene>
<evidence type="ECO:0000259" key="2">
    <source>
        <dbReference type="PROSITE" id="PS51340"/>
    </source>
</evidence>
<dbReference type="InterPro" id="IPR011037">
    <property type="entry name" value="Pyrv_Knase-like_insert_dom_sf"/>
</dbReference>
<proteinExistence type="predicted"/>
<evidence type="ECO:0000256" key="1">
    <source>
        <dbReference type="SAM" id="MobiDB-lite"/>
    </source>
</evidence>
<feature type="region of interest" description="Disordered" evidence="1">
    <location>
        <begin position="47"/>
        <end position="86"/>
    </location>
</feature>
<evidence type="ECO:0000313" key="3">
    <source>
        <dbReference type="EMBL" id="UWM53000.1"/>
    </source>
</evidence>
<dbReference type="PROSITE" id="PS51340">
    <property type="entry name" value="MOSC"/>
    <property type="match status" value="1"/>
</dbReference>
<dbReference type="GeneID" id="74943289"/>
<feature type="compositionally biased region" description="Basic and acidic residues" evidence="1">
    <location>
        <begin position="53"/>
        <end position="68"/>
    </location>
</feature>
<accession>A0A9E7QZP0</accession>
<dbReference type="SUPFAM" id="SSF50800">
    <property type="entry name" value="PK beta-barrel domain-like"/>
    <property type="match status" value="1"/>
</dbReference>
<feature type="domain" description="MOSC" evidence="2">
    <location>
        <begin position="107"/>
        <end position="278"/>
    </location>
</feature>
<dbReference type="GO" id="GO:0030151">
    <property type="term" value="F:molybdenum ion binding"/>
    <property type="evidence" value="ECO:0007669"/>
    <property type="project" value="InterPro"/>
</dbReference>
<keyword evidence="4" id="KW-1185">Reference proteome</keyword>
<dbReference type="EMBL" id="CP104003">
    <property type="protein sequence ID" value="UWM53000.1"/>
    <property type="molecule type" value="Genomic_DNA"/>
</dbReference>
<dbReference type="AlphaFoldDB" id="A0A9E7QZP0"/>
<dbReference type="GO" id="GO:0003824">
    <property type="term" value="F:catalytic activity"/>
    <property type="evidence" value="ECO:0007669"/>
    <property type="project" value="InterPro"/>
</dbReference>
<sequence>MDDATPTLARVAVYPVKSLDPHPLDRATVREHGGLSHDREFAIVDGDGGYVNGKREPATHRLRSRFEPGEVSETPRGADGSVGGPTLSLRPNDAAEWATFSLADGERAPLEAWLSDYFGYEVAVERDERGGFPDDTHAAGPTVVASGTLEEVGSWFGFGAETARRRLRPNLVVDAPAFWEDRLYSATDRERVVPFTVGDATFEGVNPCQRCVVPSRDPDTGEETPGFRQRFVEKRRETLPPWAGDAWFDHFFRLTVNTRVPRGTVGETVSVGAPVRVGEERPV</sequence>
<organism evidence="3 4">
    <name type="scientific">Salinirubellus salinus</name>
    <dbReference type="NCBI Taxonomy" id="1364945"/>
    <lineage>
        <taxon>Archaea</taxon>
        <taxon>Methanobacteriati</taxon>
        <taxon>Methanobacteriota</taxon>
        <taxon>Stenosarchaea group</taxon>
        <taxon>Halobacteria</taxon>
        <taxon>Halobacteriales</taxon>
        <taxon>Natronomonadaceae</taxon>
        <taxon>Salinirubellus</taxon>
    </lineage>
</organism>
<dbReference type="SUPFAM" id="SSF141673">
    <property type="entry name" value="MOSC N-terminal domain-like"/>
    <property type="match status" value="1"/>
</dbReference>
<name>A0A9E7QZP0_9EURY</name>
<dbReference type="InterPro" id="IPR005303">
    <property type="entry name" value="MOCOS_middle"/>
</dbReference>
<dbReference type="InterPro" id="IPR005302">
    <property type="entry name" value="MoCF_Sase_C"/>
</dbReference>